<dbReference type="Proteomes" id="UP000289773">
    <property type="component" value="Segment"/>
</dbReference>
<proteinExistence type="predicted"/>
<reference evidence="3" key="1">
    <citation type="submission" date="2017-07" db="EMBL/GenBank/DDBJ databases">
        <title>HPV diversity in WHIM patients.</title>
        <authorList>
            <person name="Pastrana D.V."/>
            <person name="Peretti A."/>
            <person name="Welch N.L."/>
            <person name="Borgogna C."/>
            <person name="Badolato R."/>
            <person name="Gariglio M."/>
            <person name="FitzGerald P.C."/>
            <person name="McIntosh C.E."/>
            <person name="Van Doorslaer K."/>
            <person name="McBride A."/>
            <person name="Bliskovsky V."/>
            <person name="Velez D."/>
            <person name="Cho E."/>
            <person name="Brownell I."/>
            <person name="Liu J.S."/>
            <person name="Gonzalez C.M."/>
            <person name="Maldarelli F."/>
            <person name="Lisco A."/>
            <person name="Androphy E.J."/>
            <person name="Uldrick T.S."/>
            <person name="Yarchoan R."/>
            <person name="Dvoretzky I."/>
            <person name="Holland S.M."/>
            <person name="Freeman A.F."/>
            <person name="Murphy P.M."/>
            <person name="McDermott D.H."/>
            <person name="Buck C.B."/>
        </authorList>
    </citation>
    <scope>NUCLEOTIDE SEQUENCE [LARGE SCALE GENOMIC DNA]</scope>
</reference>
<gene>
    <name evidence="2" type="primary">E4</name>
</gene>
<evidence type="ECO:0000313" key="3">
    <source>
        <dbReference type="Proteomes" id="UP000289773"/>
    </source>
</evidence>
<name>A0A2D2ALB6_9PAPI</name>
<protein>
    <submittedName>
        <fullName evidence="2">E4</fullName>
    </submittedName>
</protein>
<dbReference type="EMBL" id="MF588699">
    <property type="protein sequence ID" value="ATQ38237.1"/>
    <property type="molecule type" value="Genomic_DNA"/>
</dbReference>
<feature type="region of interest" description="Disordered" evidence="1">
    <location>
        <begin position="17"/>
        <end position="88"/>
    </location>
</feature>
<organism evidence="2 3">
    <name type="scientific">Gammapapillomavirus 7</name>
    <dbReference type="NCBI Taxonomy" id="1175849"/>
    <lineage>
        <taxon>Viruses</taxon>
        <taxon>Monodnaviria</taxon>
        <taxon>Shotokuvirae</taxon>
        <taxon>Cossaviricota</taxon>
        <taxon>Papovaviricetes</taxon>
        <taxon>Zurhausenvirales</taxon>
        <taxon>Papillomaviridae</taxon>
        <taxon>Firstpapillomavirinae</taxon>
        <taxon>Gammapapillomavirus</taxon>
    </lineage>
</organism>
<sequence length="126" mass="14504">MQFLLLLSLVLVGVPVPGTPRLPRAATPWSERHKKKEEPTSVPPVPRDELDRARARATGTRVRRRLESDFDGEEDEEKENRAPDDLEELQDPISSLLQKWGEDIDWLKRKVSGDLDNFKKRLGIRP</sequence>
<evidence type="ECO:0000313" key="2">
    <source>
        <dbReference type="EMBL" id="ATQ38237.1"/>
    </source>
</evidence>
<accession>A0A2D2ALB6</accession>
<evidence type="ECO:0000256" key="1">
    <source>
        <dbReference type="SAM" id="MobiDB-lite"/>
    </source>
</evidence>